<evidence type="ECO:0000256" key="1">
    <source>
        <dbReference type="RuleBase" id="RU366044"/>
    </source>
</evidence>
<accession>A0A0N4WQS0</accession>
<dbReference type="InterPro" id="IPR008851">
    <property type="entry name" value="TFIIF-alpha"/>
</dbReference>
<comment type="subcellular location">
    <subcellularLocation>
        <location evidence="1">Nucleus</location>
    </subcellularLocation>
</comment>
<dbReference type="WBParaSite" id="HPLM_0001379301-mRNA-1">
    <property type="protein sequence ID" value="HPLM_0001379301-mRNA-1"/>
    <property type="gene ID" value="HPLM_0001379301"/>
</dbReference>
<dbReference type="SUPFAM" id="SSF46785">
    <property type="entry name" value="Winged helix' DNA-binding domain"/>
    <property type="match status" value="1"/>
</dbReference>
<sequence length="256" mass="28681">MVERGSVVLAHLKVSPLEFVLFAPQQHICCLIIFSPSIQKSSLRVSWVERTLCCRREIVPGDEKIERQLVGVGDEVGLKKMIESDEETDSEEEDLTKKLLNSESERKKEHLDIEERDSSGSDTDDPDKEKIDSVVFMPKKDVVNNGEPSGSGMGKKRPAEPETSGTDGADDAKRPKLEAPLVQEGLNEETVRKYLRRKPHTTKELLAKIKQKCGDMTKAEIVTKLAAILKAIEPHQFKQKQGKKDVLFFSLTNTLA</sequence>
<evidence type="ECO:0000256" key="2">
    <source>
        <dbReference type="SAM" id="MobiDB-lite"/>
    </source>
</evidence>
<dbReference type="OMA" id="AGARHIC"/>
<keyword evidence="4" id="KW-1185">Reference proteome</keyword>
<dbReference type="Gene3D" id="1.10.10.10">
    <property type="entry name" value="Winged helix-like DNA-binding domain superfamily/Winged helix DNA-binding domain"/>
    <property type="match status" value="1"/>
</dbReference>
<feature type="compositionally biased region" description="Basic and acidic residues" evidence="2">
    <location>
        <begin position="103"/>
        <end position="119"/>
    </location>
</feature>
<reference evidence="5" key="1">
    <citation type="submission" date="2017-02" db="UniProtKB">
        <authorList>
            <consortium name="WormBaseParasite"/>
        </authorList>
    </citation>
    <scope>IDENTIFICATION</scope>
</reference>
<comment type="similarity">
    <text evidence="1">Belongs to the TFIIF alpha subunit family.</text>
</comment>
<evidence type="ECO:0000313" key="5">
    <source>
        <dbReference type="WBParaSite" id="HPLM_0001379301-mRNA-1"/>
    </source>
</evidence>
<comment type="function">
    <text evidence="1">TFIIF is a general transcription initiation factor that binds to RNA polymerase II and helps to recruit it to the initiation complex in collaboration with TFIIB. It promotes transcription elongation.</text>
</comment>
<dbReference type="GO" id="GO:0006367">
    <property type="term" value="P:transcription initiation at RNA polymerase II promoter"/>
    <property type="evidence" value="ECO:0007669"/>
    <property type="project" value="InterPro"/>
</dbReference>
<evidence type="ECO:0000313" key="4">
    <source>
        <dbReference type="Proteomes" id="UP000268014"/>
    </source>
</evidence>
<dbReference type="AlphaFoldDB" id="A0A0N4WQS0"/>
<keyword evidence="1" id="KW-0805">Transcription regulation</keyword>
<gene>
    <name evidence="3" type="ORF">HPLM_LOCUS13785</name>
</gene>
<feature type="region of interest" description="Disordered" evidence="2">
    <location>
        <begin position="82"/>
        <end position="175"/>
    </location>
</feature>
<dbReference type="GO" id="GO:0005634">
    <property type="term" value="C:nucleus"/>
    <property type="evidence" value="ECO:0007669"/>
    <property type="project" value="UniProtKB-SubCell"/>
</dbReference>
<protein>
    <recommendedName>
        <fullName evidence="1">Transcription initiation factor IIF subunit alpha</fullName>
    </recommendedName>
</protein>
<evidence type="ECO:0000313" key="3">
    <source>
        <dbReference type="EMBL" id="VDO50592.1"/>
    </source>
</evidence>
<dbReference type="GO" id="GO:0032968">
    <property type="term" value="P:positive regulation of transcription elongation by RNA polymerase II"/>
    <property type="evidence" value="ECO:0007669"/>
    <property type="project" value="InterPro"/>
</dbReference>
<dbReference type="GO" id="GO:0003677">
    <property type="term" value="F:DNA binding"/>
    <property type="evidence" value="ECO:0007669"/>
    <property type="project" value="UniProtKB-KW"/>
</dbReference>
<name>A0A0N4WQS0_HAEPC</name>
<reference evidence="3 4" key="2">
    <citation type="submission" date="2018-11" db="EMBL/GenBank/DDBJ databases">
        <authorList>
            <consortium name="Pathogen Informatics"/>
        </authorList>
    </citation>
    <scope>NUCLEOTIDE SEQUENCE [LARGE SCALE GENOMIC DNA]</scope>
    <source>
        <strain evidence="3 4">MHpl1</strain>
    </source>
</reference>
<feature type="compositionally biased region" description="Acidic residues" evidence="2">
    <location>
        <begin position="84"/>
        <end position="94"/>
    </location>
</feature>
<dbReference type="OrthoDB" id="76676at2759"/>
<dbReference type="EMBL" id="UZAF01018338">
    <property type="protein sequence ID" value="VDO50592.1"/>
    <property type="molecule type" value="Genomic_DNA"/>
</dbReference>
<proteinExistence type="inferred from homology"/>
<keyword evidence="1" id="KW-0804">Transcription</keyword>
<keyword evidence="1" id="KW-0238">DNA-binding</keyword>
<dbReference type="InterPro" id="IPR036390">
    <property type="entry name" value="WH_DNA-bd_sf"/>
</dbReference>
<keyword evidence="1" id="KW-0539">Nucleus</keyword>
<feature type="compositionally biased region" description="Basic and acidic residues" evidence="2">
    <location>
        <begin position="127"/>
        <end position="142"/>
    </location>
</feature>
<organism evidence="5">
    <name type="scientific">Haemonchus placei</name>
    <name type="common">Barber's pole worm</name>
    <dbReference type="NCBI Taxonomy" id="6290"/>
    <lineage>
        <taxon>Eukaryota</taxon>
        <taxon>Metazoa</taxon>
        <taxon>Ecdysozoa</taxon>
        <taxon>Nematoda</taxon>
        <taxon>Chromadorea</taxon>
        <taxon>Rhabditida</taxon>
        <taxon>Rhabditina</taxon>
        <taxon>Rhabditomorpha</taxon>
        <taxon>Strongyloidea</taxon>
        <taxon>Trichostrongylidae</taxon>
        <taxon>Haemonchus</taxon>
    </lineage>
</organism>
<dbReference type="STRING" id="6290.A0A0N4WQS0"/>
<dbReference type="Pfam" id="PF05793">
    <property type="entry name" value="TFIIF_alpha"/>
    <property type="match status" value="1"/>
</dbReference>
<dbReference type="InterPro" id="IPR036388">
    <property type="entry name" value="WH-like_DNA-bd_sf"/>
</dbReference>
<dbReference type="Proteomes" id="UP000268014">
    <property type="component" value="Unassembled WGS sequence"/>
</dbReference>